<dbReference type="OrthoDB" id="9804442at2"/>
<dbReference type="Gene3D" id="3.90.79.10">
    <property type="entry name" value="Nucleoside Triphosphate Pyrophosphohydrolase"/>
    <property type="match status" value="1"/>
</dbReference>
<evidence type="ECO:0000256" key="3">
    <source>
        <dbReference type="ARBA" id="ARBA00022842"/>
    </source>
</evidence>
<reference evidence="5 6" key="1">
    <citation type="submission" date="2019-06" db="EMBL/GenBank/DDBJ databases">
        <title>Sequencing the genomes of 1000 actinobacteria strains.</title>
        <authorList>
            <person name="Klenk H.-P."/>
        </authorList>
    </citation>
    <scope>NUCLEOTIDE SEQUENCE [LARGE SCALE GENOMIC DNA]</scope>
    <source>
        <strain evidence="5 6">DSM 18607</strain>
    </source>
</reference>
<dbReference type="Pfam" id="PF00293">
    <property type="entry name" value="NUDIX"/>
    <property type="match status" value="1"/>
</dbReference>
<dbReference type="Proteomes" id="UP000317893">
    <property type="component" value="Unassembled WGS sequence"/>
</dbReference>
<dbReference type="PANTHER" id="PTHR43046">
    <property type="entry name" value="GDP-MANNOSE MANNOSYL HYDROLASE"/>
    <property type="match status" value="1"/>
</dbReference>
<dbReference type="GO" id="GO:0016787">
    <property type="term" value="F:hydrolase activity"/>
    <property type="evidence" value="ECO:0007669"/>
    <property type="project" value="UniProtKB-KW"/>
</dbReference>
<keyword evidence="2" id="KW-0378">Hydrolase</keyword>
<dbReference type="InterPro" id="IPR000086">
    <property type="entry name" value="NUDIX_hydrolase_dom"/>
</dbReference>
<keyword evidence="3" id="KW-0460">Magnesium</keyword>
<name>A0A542E5M7_9MICO</name>
<evidence type="ECO:0000313" key="5">
    <source>
        <dbReference type="EMBL" id="TQJ10645.1"/>
    </source>
</evidence>
<proteinExistence type="predicted"/>
<dbReference type="InterPro" id="IPR020084">
    <property type="entry name" value="NUDIX_hydrolase_CS"/>
</dbReference>
<keyword evidence="6" id="KW-1185">Reference proteome</keyword>
<evidence type="ECO:0000313" key="6">
    <source>
        <dbReference type="Proteomes" id="UP000317893"/>
    </source>
</evidence>
<dbReference type="InterPro" id="IPR015797">
    <property type="entry name" value="NUDIX_hydrolase-like_dom_sf"/>
</dbReference>
<dbReference type="EMBL" id="VFMN01000001">
    <property type="protein sequence ID" value="TQJ10645.1"/>
    <property type="molecule type" value="Genomic_DNA"/>
</dbReference>
<gene>
    <name evidence="5" type="ORF">FB458_3774</name>
</gene>
<dbReference type="SUPFAM" id="SSF55811">
    <property type="entry name" value="Nudix"/>
    <property type="match status" value="1"/>
</dbReference>
<evidence type="ECO:0000259" key="4">
    <source>
        <dbReference type="PROSITE" id="PS51462"/>
    </source>
</evidence>
<feature type="domain" description="Nudix hydrolase" evidence="4">
    <location>
        <begin position="16"/>
        <end position="161"/>
    </location>
</feature>
<accession>A0A542E5M7</accession>
<dbReference type="AlphaFoldDB" id="A0A542E5M7"/>
<dbReference type="RefSeq" id="WP_141849841.1">
    <property type="nucleotide sequence ID" value="NZ_BAAAPR010000012.1"/>
</dbReference>
<comment type="caution">
    <text evidence="5">The sequence shown here is derived from an EMBL/GenBank/DDBJ whole genome shotgun (WGS) entry which is preliminary data.</text>
</comment>
<comment type="cofactor">
    <cofactor evidence="1">
        <name>Mg(2+)</name>
        <dbReference type="ChEBI" id="CHEBI:18420"/>
    </cofactor>
</comment>
<dbReference type="PROSITE" id="PS51462">
    <property type="entry name" value="NUDIX"/>
    <property type="match status" value="1"/>
</dbReference>
<dbReference type="PROSITE" id="PS00893">
    <property type="entry name" value="NUDIX_BOX"/>
    <property type="match status" value="1"/>
</dbReference>
<evidence type="ECO:0000256" key="2">
    <source>
        <dbReference type="ARBA" id="ARBA00022801"/>
    </source>
</evidence>
<protein>
    <submittedName>
        <fullName evidence="5">8-oxo-dGTP pyrophosphatase MutT (NUDIX family)</fullName>
    </submittedName>
</protein>
<organism evidence="5 6">
    <name type="scientific">Lapillicoccus jejuensis</name>
    <dbReference type="NCBI Taxonomy" id="402171"/>
    <lineage>
        <taxon>Bacteria</taxon>
        <taxon>Bacillati</taxon>
        <taxon>Actinomycetota</taxon>
        <taxon>Actinomycetes</taxon>
        <taxon>Micrococcales</taxon>
        <taxon>Intrasporangiaceae</taxon>
        <taxon>Lapillicoccus</taxon>
    </lineage>
</organism>
<dbReference type="CDD" id="cd04685">
    <property type="entry name" value="NUDIX_Hydrolase"/>
    <property type="match status" value="1"/>
</dbReference>
<sequence length="177" mass="19132">MTTAAGTPHDPPTPVVRRRAARLLLLDEDLTHVLLIRGCDPRRPEAPYWFTVGGGVDAGEGPREAAVREAREEVGLDLDTAEVDGPFLPHDVAFPFDGVVIEQHQDVWVAVVPRTTPRFLGVDDVERAATLEVRWVPLDGLAALGEPVFPAPDAVAEVVARWRAVRASATGQSRPPA</sequence>
<evidence type="ECO:0000256" key="1">
    <source>
        <dbReference type="ARBA" id="ARBA00001946"/>
    </source>
</evidence>
<dbReference type="PANTHER" id="PTHR43046:SF12">
    <property type="entry name" value="GDP-MANNOSE MANNOSYL HYDROLASE"/>
    <property type="match status" value="1"/>
</dbReference>